<dbReference type="Pfam" id="PF23658">
    <property type="entry name" value="PDZ_CPAF_rel"/>
    <property type="match status" value="1"/>
</dbReference>
<feature type="domain" description="CPAF-like PDZ" evidence="2">
    <location>
        <begin position="174"/>
        <end position="286"/>
    </location>
</feature>
<evidence type="ECO:0000313" key="4">
    <source>
        <dbReference type="Proteomes" id="UP001224890"/>
    </source>
</evidence>
<dbReference type="InterPro" id="IPR029045">
    <property type="entry name" value="ClpP/crotonase-like_dom_sf"/>
</dbReference>
<accession>A0AAJ0ALU6</accession>
<keyword evidence="1" id="KW-0732">Signal</keyword>
<dbReference type="PANTHER" id="PTHR37049:SF4">
    <property type="entry name" value="RHODANESE DOMAIN-CONTAINING PROTEIN"/>
    <property type="match status" value="1"/>
</dbReference>
<dbReference type="PANTHER" id="PTHR37049">
    <property type="entry name" value="PEPTIDASE S41 FAMILY PROTEIN"/>
    <property type="match status" value="1"/>
</dbReference>
<dbReference type="RefSeq" id="XP_060430282.1">
    <property type="nucleotide sequence ID" value="XM_060577980.1"/>
</dbReference>
<feature type="chain" id="PRO_5042511844" evidence="1">
    <location>
        <begin position="22"/>
        <end position="713"/>
    </location>
</feature>
<keyword evidence="4" id="KW-1185">Reference proteome</keyword>
<dbReference type="EMBL" id="JAHMHR010000018">
    <property type="protein sequence ID" value="KAK1676279.1"/>
    <property type="molecule type" value="Genomic_DNA"/>
</dbReference>
<evidence type="ECO:0000259" key="2">
    <source>
        <dbReference type="Pfam" id="PF23658"/>
    </source>
</evidence>
<comment type="caution">
    <text evidence="3">The sequence shown here is derived from an EMBL/GenBank/DDBJ whole genome shotgun (WGS) entry which is preliminary data.</text>
</comment>
<dbReference type="GeneID" id="85462506"/>
<proteinExistence type="predicted"/>
<evidence type="ECO:0000256" key="1">
    <source>
        <dbReference type="SAM" id="SignalP"/>
    </source>
</evidence>
<dbReference type="AlphaFoldDB" id="A0AAJ0ALU6"/>
<organism evidence="3 4">
    <name type="scientific">Colletotrichum godetiae</name>
    <dbReference type="NCBI Taxonomy" id="1209918"/>
    <lineage>
        <taxon>Eukaryota</taxon>
        <taxon>Fungi</taxon>
        <taxon>Dikarya</taxon>
        <taxon>Ascomycota</taxon>
        <taxon>Pezizomycotina</taxon>
        <taxon>Sordariomycetes</taxon>
        <taxon>Hypocreomycetidae</taxon>
        <taxon>Glomerellales</taxon>
        <taxon>Glomerellaceae</taxon>
        <taxon>Colletotrichum</taxon>
        <taxon>Colletotrichum acutatum species complex</taxon>
    </lineage>
</organism>
<gene>
    <name evidence="3" type="ORF">BDP55DRAFT_703783</name>
</gene>
<dbReference type="Gene3D" id="3.90.226.10">
    <property type="entry name" value="2-enoyl-CoA Hydratase, Chain A, domain 1"/>
    <property type="match status" value="1"/>
</dbReference>
<dbReference type="Proteomes" id="UP001224890">
    <property type="component" value="Unassembled WGS sequence"/>
</dbReference>
<dbReference type="InterPro" id="IPR056186">
    <property type="entry name" value="PDZ_CPAF-rel"/>
</dbReference>
<evidence type="ECO:0000313" key="3">
    <source>
        <dbReference type="EMBL" id="KAK1676279.1"/>
    </source>
</evidence>
<dbReference type="InterPro" id="IPR052766">
    <property type="entry name" value="S41A_metabolite_peptidase"/>
</dbReference>
<dbReference type="SUPFAM" id="SSF52096">
    <property type="entry name" value="ClpP/crotonase"/>
    <property type="match status" value="1"/>
</dbReference>
<sequence>MMTTVWLVWIHAVTVMAGVRSQKSSSPFENATSALLEAERSSLSTTDPVESPCSSVNTFLLQHRANGPPQVPAKLAYDCLRSVPNKPGPAIDLINSLGSYVKLQSTISWLKSPPPSYKLPAVDIESGLERIRSKVGAGGYLSEYDFQLDILELISAAHDGHFVFRGDVFKVFSFRNSLMNDVVSISQDGVDIPRLYHLGQLQQNTSASAIAKINGRDAKILIEDLNLKYSGLQDPDSQWNSQFKSYATKQNSLVLSVSPVYQGDTINLAYENGEQRVKESFAILRPGVNFTGIRNGEDYYNRFCNPDLPLSNAPADAGNKTRQSRSNSLRVVSPLTAPIDGYPTPQVRDSGINLTSGYFLNGSGYMDVAVLAVSSFAPPEAVDSFAYLNDFQQTVEKFLAASQKAGKTKLVIDVTGNGGGFILAGFDLFAQLFPHVSRFQANNLRLPPSVTTLARLAAAIPANFTPKTLDEQEALSNLRGSPLLSNLLPKGVFTPDKREFKSVEQILHPVSLNGDAFSAYQQIPMDQPDPLFNLTGTGTRTNPPASIFSPENVVLLTDGVRTTVMGGRPQTGIMQSIAGVEGAQLLSFNDLTIDVKSALRLVPESQRNDFEFGDLGELAKGYAIKRSMNPRAAGALNIKNAFALSNAQVPLQFLWEPANCRIFYTIESLSQPEVAWKRAVDVTWNNRTQLCVADSIVSAVKPAAIDPYFLQSA</sequence>
<protein>
    <submittedName>
        <fullName evidence="3">Peptidase S41 family protein</fullName>
    </submittedName>
</protein>
<reference evidence="3" key="1">
    <citation type="submission" date="2021-06" db="EMBL/GenBank/DDBJ databases">
        <title>Comparative genomics, transcriptomics and evolutionary studies reveal genomic signatures of adaptation to plant cell wall in hemibiotrophic fungi.</title>
        <authorList>
            <consortium name="DOE Joint Genome Institute"/>
            <person name="Baroncelli R."/>
            <person name="Diaz J.F."/>
            <person name="Benocci T."/>
            <person name="Peng M."/>
            <person name="Battaglia E."/>
            <person name="Haridas S."/>
            <person name="Andreopoulos W."/>
            <person name="Labutti K."/>
            <person name="Pangilinan J."/>
            <person name="Floch G.L."/>
            <person name="Makela M.R."/>
            <person name="Henrissat B."/>
            <person name="Grigoriev I.V."/>
            <person name="Crouch J.A."/>
            <person name="De Vries R.P."/>
            <person name="Sukno S.A."/>
            <person name="Thon M.R."/>
        </authorList>
    </citation>
    <scope>NUCLEOTIDE SEQUENCE</scope>
    <source>
        <strain evidence="3">CBS 193.32</strain>
    </source>
</reference>
<name>A0AAJ0ALU6_9PEZI</name>
<feature type="signal peptide" evidence="1">
    <location>
        <begin position="1"/>
        <end position="21"/>
    </location>
</feature>